<dbReference type="InterPro" id="IPR005103">
    <property type="entry name" value="AA9_LPMO"/>
</dbReference>
<protein>
    <recommendedName>
        <fullName evidence="15">lytic cellulose monooxygenase (C4-dehydrogenating)</fullName>
        <ecNumber evidence="15">1.14.99.56</ecNumber>
    </recommendedName>
</protein>
<keyword evidence="12" id="KW-0624">Polysaccharide degradation</keyword>
<organism evidence="19 20">
    <name type="scientific">Chaetomium strumarium</name>
    <dbReference type="NCBI Taxonomy" id="1170767"/>
    <lineage>
        <taxon>Eukaryota</taxon>
        <taxon>Fungi</taxon>
        <taxon>Dikarya</taxon>
        <taxon>Ascomycota</taxon>
        <taxon>Pezizomycotina</taxon>
        <taxon>Sordariomycetes</taxon>
        <taxon>Sordariomycetidae</taxon>
        <taxon>Sordariales</taxon>
        <taxon>Chaetomiaceae</taxon>
        <taxon>Chaetomium</taxon>
    </lineage>
</organism>
<evidence type="ECO:0000256" key="7">
    <source>
        <dbReference type="ARBA" id="ARBA00023002"/>
    </source>
</evidence>
<dbReference type="PANTHER" id="PTHR33353">
    <property type="entry name" value="PUTATIVE (AFU_ORTHOLOGUE AFUA_1G12560)-RELATED"/>
    <property type="match status" value="1"/>
</dbReference>
<keyword evidence="8" id="KW-0186">Copper</keyword>
<keyword evidence="10" id="KW-1015">Disulfide bond</keyword>
<dbReference type="GeneID" id="87888824"/>
<evidence type="ECO:0000256" key="14">
    <source>
        <dbReference type="ARBA" id="ARBA00045077"/>
    </source>
</evidence>
<evidence type="ECO:0000256" key="12">
    <source>
        <dbReference type="ARBA" id="ARBA00023326"/>
    </source>
</evidence>
<feature type="domain" description="Auxiliary Activity family 9 catalytic" evidence="18">
    <location>
        <begin position="35"/>
        <end position="281"/>
    </location>
</feature>
<evidence type="ECO:0000256" key="13">
    <source>
        <dbReference type="ARBA" id="ARBA00044502"/>
    </source>
</evidence>
<dbReference type="RefSeq" id="XP_062718417.1">
    <property type="nucleotide sequence ID" value="XM_062869995.1"/>
</dbReference>
<proteinExistence type="inferred from homology"/>
<comment type="catalytic activity">
    <reaction evidence="14">
        <text>[(1-&gt;4)-beta-D-glucosyl]n+m + reduced acceptor + O2 = 4-dehydro-beta-D-glucosyl-[(1-&gt;4)-beta-D-glucosyl]n-1 + [(1-&gt;4)-beta-D-glucosyl]m + acceptor + H2O.</text>
        <dbReference type="EC" id="1.14.99.56"/>
    </reaction>
</comment>
<dbReference type="EC" id="1.14.99.56" evidence="15"/>
<keyword evidence="3" id="KW-0964">Secreted</keyword>
<reference evidence="19" key="2">
    <citation type="submission" date="2023-06" db="EMBL/GenBank/DDBJ databases">
        <authorList>
            <consortium name="Lawrence Berkeley National Laboratory"/>
            <person name="Mondo S.J."/>
            <person name="Hensen N."/>
            <person name="Bonometti L."/>
            <person name="Westerberg I."/>
            <person name="Brannstrom I.O."/>
            <person name="Guillou S."/>
            <person name="Cros-Aarteil S."/>
            <person name="Calhoun S."/>
            <person name="Haridas S."/>
            <person name="Kuo A."/>
            <person name="Pangilinan J."/>
            <person name="Riley R."/>
            <person name="Labutti K."/>
            <person name="Andreopoulos B."/>
            <person name="Lipzen A."/>
            <person name="Chen C."/>
            <person name="Yanf M."/>
            <person name="Daum C."/>
            <person name="Ng V."/>
            <person name="Clum A."/>
            <person name="Steindorff A."/>
            <person name="Ohm R."/>
            <person name="Martin F."/>
            <person name="Silar P."/>
            <person name="Natvig D."/>
            <person name="Lalanne C."/>
            <person name="Gautier V."/>
            <person name="Ament-Velasquez S.L."/>
            <person name="Kruys A."/>
            <person name="Hutchinson M.I."/>
            <person name="Powell A.J."/>
            <person name="Barry K."/>
            <person name="Miller A.N."/>
            <person name="Grigoriev I.V."/>
            <person name="Debuchy R."/>
            <person name="Gladieux P."/>
            <person name="Thoren M.H."/>
            <person name="Johannesson H."/>
        </authorList>
    </citation>
    <scope>NUCLEOTIDE SEQUENCE</scope>
    <source>
        <strain evidence="19">CBS 333.67</strain>
    </source>
</reference>
<gene>
    <name evidence="19" type="ORF">B0T15DRAFT_543510</name>
</gene>
<evidence type="ECO:0000256" key="15">
    <source>
        <dbReference type="ARBA" id="ARBA00047174"/>
    </source>
</evidence>
<dbReference type="Proteomes" id="UP001273166">
    <property type="component" value="Unassembled WGS sequence"/>
</dbReference>
<comment type="cofactor">
    <cofactor evidence="1">
        <name>Cu(2+)</name>
        <dbReference type="ChEBI" id="CHEBI:29036"/>
    </cofactor>
</comment>
<comment type="caution">
    <text evidence="19">The sequence shown here is derived from an EMBL/GenBank/DDBJ whole genome shotgun (WGS) entry which is preliminary data.</text>
</comment>
<feature type="region of interest" description="Disordered" evidence="16">
    <location>
        <begin position="167"/>
        <end position="186"/>
    </location>
</feature>
<evidence type="ECO:0000313" key="19">
    <source>
        <dbReference type="EMBL" id="KAK3302637.1"/>
    </source>
</evidence>
<keyword evidence="9" id="KW-0503">Monooxygenase</keyword>
<evidence type="ECO:0000256" key="10">
    <source>
        <dbReference type="ARBA" id="ARBA00023157"/>
    </source>
</evidence>
<keyword evidence="19" id="KW-0378">Hydrolase</keyword>
<evidence type="ECO:0000256" key="2">
    <source>
        <dbReference type="ARBA" id="ARBA00004613"/>
    </source>
</evidence>
<dbReference type="Pfam" id="PF03443">
    <property type="entry name" value="AA9"/>
    <property type="match status" value="1"/>
</dbReference>
<dbReference type="InterPro" id="IPR049892">
    <property type="entry name" value="AA9"/>
</dbReference>
<evidence type="ECO:0000256" key="1">
    <source>
        <dbReference type="ARBA" id="ARBA00001973"/>
    </source>
</evidence>
<evidence type="ECO:0000256" key="8">
    <source>
        <dbReference type="ARBA" id="ARBA00023008"/>
    </source>
</evidence>
<keyword evidence="5 17" id="KW-0732">Signal</keyword>
<evidence type="ECO:0000256" key="16">
    <source>
        <dbReference type="SAM" id="MobiDB-lite"/>
    </source>
</evidence>
<feature type="signal peptide" evidence="17">
    <location>
        <begin position="1"/>
        <end position="27"/>
    </location>
</feature>
<name>A0AAJ0GMF7_9PEZI</name>
<keyword evidence="4" id="KW-0479">Metal-binding</keyword>
<comment type="subcellular location">
    <subcellularLocation>
        <location evidence="2">Secreted</location>
    </subcellularLocation>
</comment>
<dbReference type="GO" id="GO:0030245">
    <property type="term" value="P:cellulose catabolic process"/>
    <property type="evidence" value="ECO:0007669"/>
    <property type="project" value="UniProtKB-KW"/>
</dbReference>
<comment type="similarity">
    <text evidence="13">Belongs to the polysaccharide monooxygenase AA9 family.</text>
</comment>
<evidence type="ECO:0000256" key="6">
    <source>
        <dbReference type="ARBA" id="ARBA00023001"/>
    </source>
</evidence>
<evidence type="ECO:0000256" key="4">
    <source>
        <dbReference type="ARBA" id="ARBA00022723"/>
    </source>
</evidence>
<sequence length="346" mass="36747">MPPPPPSALTLLLLLTTLLTPLLPSLGLLPVASAHSHLAYIIIEGQLYHGFDPRPNQQQQQPAANPPSHVGWSTTAFDDGFVPPANYSTPDIICHVGGTAPPAHAPVRAGDRIHVQWNGWPVGHVGPVLSYLARCESETGCTGLMKGKGKEGLRWTKIDDSRPVMEVSVSGKGDTTDGGEGEGVPGQRWATDVLIASNNSWLVAVPRGLQTGAYVLRHEIIALHFAERENGAQNYPLCMNLFVQGDDEAGGAGFEMDDFDARGFYKADDPGILVNVTAGLQSTYVVPGPTVAVGASPVPYAQQSASVSRGVGTPVVVTRSTETVPFNEVATPTGASRLIRGYDRRY</sequence>
<dbReference type="GO" id="GO:0016787">
    <property type="term" value="F:hydrolase activity"/>
    <property type="evidence" value="ECO:0007669"/>
    <property type="project" value="UniProtKB-KW"/>
</dbReference>
<dbReference type="Gene3D" id="2.70.50.70">
    <property type="match status" value="1"/>
</dbReference>
<evidence type="ECO:0000256" key="11">
    <source>
        <dbReference type="ARBA" id="ARBA00023277"/>
    </source>
</evidence>
<evidence type="ECO:0000256" key="9">
    <source>
        <dbReference type="ARBA" id="ARBA00023033"/>
    </source>
</evidence>
<evidence type="ECO:0000256" key="17">
    <source>
        <dbReference type="SAM" id="SignalP"/>
    </source>
</evidence>
<dbReference type="AlphaFoldDB" id="A0AAJ0GMF7"/>
<evidence type="ECO:0000256" key="3">
    <source>
        <dbReference type="ARBA" id="ARBA00022525"/>
    </source>
</evidence>
<keyword evidence="20" id="KW-1185">Reference proteome</keyword>
<dbReference type="GO" id="GO:0004497">
    <property type="term" value="F:monooxygenase activity"/>
    <property type="evidence" value="ECO:0007669"/>
    <property type="project" value="UniProtKB-KW"/>
</dbReference>
<keyword evidence="6" id="KW-0136">Cellulose degradation</keyword>
<evidence type="ECO:0000259" key="18">
    <source>
        <dbReference type="Pfam" id="PF03443"/>
    </source>
</evidence>
<keyword evidence="11" id="KW-0119">Carbohydrate metabolism</keyword>
<dbReference type="EMBL" id="JAUDZG010000007">
    <property type="protein sequence ID" value="KAK3302637.1"/>
    <property type="molecule type" value="Genomic_DNA"/>
</dbReference>
<dbReference type="GO" id="GO:0046872">
    <property type="term" value="F:metal ion binding"/>
    <property type="evidence" value="ECO:0007669"/>
    <property type="project" value="UniProtKB-KW"/>
</dbReference>
<reference evidence="19" key="1">
    <citation type="journal article" date="2023" name="Mol. Phylogenet. Evol.">
        <title>Genome-scale phylogeny and comparative genomics of the fungal order Sordariales.</title>
        <authorList>
            <person name="Hensen N."/>
            <person name="Bonometti L."/>
            <person name="Westerberg I."/>
            <person name="Brannstrom I.O."/>
            <person name="Guillou S."/>
            <person name="Cros-Aarteil S."/>
            <person name="Calhoun S."/>
            <person name="Haridas S."/>
            <person name="Kuo A."/>
            <person name="Mondo S."/>
            <person name="Pangilinan J."/>
            <person name="Riley R."/>
            <person name="LaButti K."/>
            <person name="Andreopoulos B."/>
            <person name="Lipzen A."/>
            <person name="Chen C."/>
            <person name="Yan M."/>
            <person name="Daum C."/>
            <person name="Ng V."/>
            <person name="Clum A."/>
            <person name="Steindorff A."/>
            <person name="Ohm R.A."/>
            <person name="Martin F."/>
            <person name="Silar P."/>
            <person name="Natvig D.O."/>
            <person name="Lalanne C."/>
            <person name="Gautier V."/>
            <person name="Ament-Velasquez S.L."/>
            <person name="Kruys A."/>
            <person name="Hutchinson M.I."/>
            <person name="Powell A.J."/>
            <person name="Barry K."/>
            <person name="Miller A.N."/>
            <person name="Grigoriev I.V."/>
            <person name="Debuchy R."/>
            <person name="Gladieux P."/>
            <person name="Hiltunen Thoren M."/>
            <person name="Johannesson H."/>
        </authorList>
    </citation>
    <scope>NUCLEOTIDE SEQUENCE</scope>
    <source>
        <strain evidence="19">CBS 333.67</strain>
    </source>
</reference>
<feature type="chain" id="PRO_5042545969" description="lytic cellulose monooxygenase (C4-dehydrogenating)" evidence="17">
    <location>
        <begin position="28"/>
        <end position="346"/>
    </location>
</feature>
<keyword evidence="7" id="KW-0560">Oxidoreductase</keyword>
<accession>A0AAJ0GMF7</accession>
<dbReference type="GO" id="GO:0005576">
    <property type="term" value="C:extracellular region"/>
    <property type="evidence" value="ECO:0007669"/>
    <property type="project" value="UniProtKB-SubCell"/>
</dbReference>
<dbReference type="PANTHER" id="PTHR33353:SF36">
    <property type="entry name" value="ENDO-BETA-1,4-GLUCANASE D"/>
    <property type="match status" value="1"/>
</dbReference>
<evidence type="ECO:0000256" key="5">
    <source>
        <dbReference type="ARBA" id="ARBA00022729"/>
    </source>
</evidence>
<evidence type="ECO:0000313" key="20">
    <source>
        <dbReference type="Proteomes" id="UP001273166"/>
    </source>
</evidence>
<dbReference type="CDD" id="cd21175">
    <property type="entry name" value="LPMO_AA9"/>
    <property type="match status" value="1"/>
</dbReference>